<comment type="pathway">
    <text evidence="1 8">Cofactor biosynthesis; pyridoxal 5'-phosphate biosynthesis.</text>
</comment>
<dbReference type="SUPFAM" id="SSF51366">
    <property type="entry name" value="Ribulose-phoshate binding barrel"/>
    <property type="match status" value="1"/>
</dbReference>
<evidence type="ECO:0000256" key="3">
    <source>
        <dbReference type="ARBA" id="ARBA00022898"/>
    </source>
</evidence>
<keyword evidence="3 8" id="KW-0663">Pyridoxal phosphate</keyword>
<dbReference type="EMBL" id="QLZQ01000012">
    <property type="protein sequence ID" value="RAZ65618.1"/>
    <property type="molecule type" value="Genomic_DNA"/>
</dbReference>
<feature type="binding site" evidence="8">
    <location>
        <position position="214"/>
    </location>
    <ligand>
        <name>D-ribose 5-phosphate</name>
        <dbReference type="ChEBI" id="CHEBI:78346"/>
    </ligand>
</feature>
<evidence type="ECO:0000256" key="4">
    <source>
        <dbReference type="ARBA" id="ARBA00023239"/>
    </source>
</evidence>
<comment type="catalytic activity">
    <reaction evidence="6 8">
        <text>aldehydo-D-ribose 5-phosphate + D-glyceraldehyde 3-phosphate + L-glutamine = pyridoxal 5'-phosphate + L-glutamate + phosphate + 3 H2O + H(+)</text>
        <dbReference type="Rhea" id="RHEA:31507"/>
        <dbReference type="ChEBI" id="CHEBI:15377"/>
        <dbReference type="ChEBI" id="CHEBI:15378"/>
        <dbReference type="ChEBI" id="CHEBI:29985"/>
        <dbReference type="ChEBI" id="CHEBI:43474"/>
        <dbReference type="ChEBI" id="CHEBI:58273"/>
        <dbReference type="ChEBI" id="CHEBI:58359"/>
        <dbReference type="ChEBI" id="CHEBI:59776"/>
        <dbReference type="ChEBI" id="CHEBI:597326"/>
        <dbReference type="EC" id="4.3.3.6"/>
    </reaction>
</comment>
<accession>A0A365JZI8</accession>
<dbReference type="GO" id="GO:0008615">
    <property type="term" value="P:pyridoxine biosynthetic process"/>
    <property type="evidence" value="ECO:0007669"/>
    <property type="project" value="TreeGrafter"/>
</dbReference>
<dbReference type="PROSITE" id="PS51129">
    <property type="entry name" value="PDXS_SNZ_2"/>
    <property type="match status" value="1"/>
</dbReference>
<evidence type="ECO:0000256" key="6">
    <source>
        <dbReference type="ARBA" id="ARBA00047992"/>
    </source>
</evidence>
<comment type="function">
    <text evidence="8">Catalyzes the formation of pyridoxal 5'-phosphate from ribose 5-phosphate (RBP), glyceraldehyde 3-phosphate (G3P) and ammonia. The ammonia is provided by the PdxT subunit. Can also use ribulose 5-phosphate and dihydroxyacetone phosphate as substrates, resulting from enzyme-catalyzed isomerization of RBP and G3P, respectively.</text>
</comment>
<name>A0A365JZI8_9BACL</name>
<dbReference type="UniPathway" id="UPA00245"/>
<dbReference type="NCBIfam" id="NF003215">
    <property type="entry name" value="PRK04180.1"/>
    <property type="match status" value="1"/>
</dbReference>
<dbReference type="PROSITE" id="PS01235">
    <property type="entry name" value="PDXS_SNZ_1"/>
    <property type="match status" value="1"/>
</dbReference>
<proteinExistence type="inferred from homology"/>
<keyword evidence="4 8" id="KW-0456">Lyase</keyword>
<dbReference type="CDD" id="cd04727">
    <property type="entry name" value="pdxS"/>
    <property type="match status" value="1"/>
</dbReference>
<keyword evidence="5 8" id="KW-0704">Schiff base</keyword>
<dbReference type="HAMAP" id="MF_01824">
    <property type="entry name" value="PdxS"/>
    <property type="match status" value="1"/>
</dbReference>
<dbReference type="GO" id="GO:0036381">
    <property type="term" value="F:pyridoxal 5'-phosphate synthase (glutamine hydrolysing) activity"/>
    <property type="evidence" value="ECO:0007669"/>
    <property type="project" value="UniProtKB-UniRule"/>
</dbReference>
<keyword evidence="12" id="KW-1185">Reference proteome</keyword>
<comment type="caution">
    <text evidence="11">The sequence shown here is derived from an EMBL/GenBank/DDBJ whole genome shotgun (WGS) entry which is preliminary data.</text>
</comment>
<evidence type="ECO:0000256" key="5">
    <source>
        <dbReference type="ARBA" id="ARBA00023270"/>
    </source>
</evidence>
<feature type="binding site" evidence="8">
    <location>
        <position position="165"/>
    </location>
    <ligand>
        <name>D-glyceraldehyde 3-phosphate</name>
        <dbReference type="ChEBI" id="CHEBI:59776"/>
    </ligand>
</feature>
<evidence type="ECO:0000256" key="2">
    <source>
        <dbReference type="ARBA" id="ARBA00007281"/>
    </source>
</evidence>
<evidence type="ECO:0000256" key="1">
    <source>
        <dbReference type="ARBA" id="ARBA00004737"/>
    </source>
</evidence>
<evidence type="ECO:0000256" key="8">
    <source>
        <dbReference type="HAMAP-Rule" id="MF_01824"/>
    </source>
</evidence>
<sequence length="294" mass="31668">MSEKGTDRVKRGMAEMQKGGVIMDVVNAEQAKIAEAAGATAVMALERVPSDIRKEGGVARMADPRITEEVMNAVSIPVMAKARIGHITEARVLEAMGVDYIDESEVLTPADEEFHLLKNDYTVPFVCGCRNIGEAARRIGEGASMLRTKGEPGTGNIVEAVRHLRQVNAEVRNIVAMGEDELMTAARDLGASYEFLKEVKLLGRLPVVNFAAGGIATPADAALMMELGADGVFVGSGIFKSEQPERFARAIVEATAHYQDYVLIAKLSKDLGPAMKGMEMATIGAADRMQERSW</sequence>
<feature type="binding site" evidence="8">
    <location>
        <position position="153"/>
    </location>
    <ligand>
        <name>D-ribose 5-phosphate</name>
        <dbReference type="ChEBI" id="CHEBI:78346"/>
    </ligand>
</feature>
<dbReference type="PANTHER" id="PTHR31829:SF0">
    <property type="entry name" value="PYRIDOXAL 5'-PHOSPHATE SYNTHASE SUBUNIT SNZ1-RELATED"/>
    <property type="match status" value="1"/>
</dbReference>
<feature type="binding site" evidence="8">
    <location>
        <begin position="235"/>
        <end position="236"/>
    </location>
    <ligand>
        <name>D-ribose 5-phosphate</name>
        <dbReference type="ChEBI" id="CHEBI:78346"/>
    </ligand>
</feature>
<gene>
    <name evidence="8" type="primary">pdxS</name>
    <name evidence="11" type="ORF">DP119_15625</name>
</gene>
<evidence type="ECO:0000313" key="12">
    <source>
        <dbReference type="Proteomes" id="UP000251869"/>
    </source>
</evidence>
<organism evidence="11 12">
    <name type="scientific">Planococcus maitriensis</name>
    <dbReference type="NCBI Taxonomy" id="221799"/>
    <lineage>
        <taxon>Bacteria</taxon>
        <taxon>Bacillati</taxon>
        <taxon>Bacillota</taxon>
        <taxon>Bacilli</taxon>
        <taxon>Bacillales</taxon>
        <taxon>Caryophanaceae</taxon>
        <taxon>Planococcus</taxon>
    </lineage>
</organism>
<dbReference type="OrthoDB" id="9772545at2"/>
<dbReference type="InterPro" id="IPR011060">
    <property type="entry name" value="RibuloseP-bd_barrel"/>
</dbReference>
<feature type="binding site" evidence="8">
    <location>
        <position position="24"/>
    </location>
    <ligand>
        <name>D-ribose 5-phosphate</name>
        <dbReference type="ChEBI" id="CHEBI:78346"/>
    </ligand>
</feature>
<dbReference type="InterPro" id="IPR013785">
    <property type="entry name" value="Aldolase_TIM"/>
</dbReference>
<dbReference type="AlphaFoldDB" id="A0A365JZI8"/>
<dbReference type="NCBIfam" id="TIGR00343">
    <property type="entry name" value="pyridoxal 5'-phosphate synthase lyase subunit PdxS"/>
    <property type="match status" value="1"/>
</dbReference>
<protein>
    <recommendedName>
        <fullName evidence="8">Pyridoxal 5'-phosphate synthase subunit PdxS</fullName>
        <shortName evidence="8">PLP synthase subunit PdxS</shortName>
        <ecNumber evidence="8">4.3.3.6</ecNumber>
    </recommendedName>
    <alternativeName>
        <fullName evidence="8">Pdx1</fullName>
    </alternativeName>
</protein>
<dbReference type="EC" id="4.3.3.6" evidence="8"/>
<dbReference type="FunFam" id="3.20.20.70:FF:000001">
    <property type="entry name" value="Pyridoxine biosynthesis protein PDX1"/>
    <property type="match status" value="1"/>
</dbReference>
<dbReference type="PIRSF" id="PIRSF029271">
    <property type="entry name" value="Pdx1"/>
    <property type="match status" value="1"/>
</dbReference>
<comment type="similarity">
    <text evidence="2 8 9">Belongs to the PdxS/SNZ family.</text>
</comment>
<dbReference type="InterPro" id="IPR033755">
    <property type="entry name" value="PdxS/SNZ_N"/>
</dbReference>
<dbReference type="RefSeq" id="WP_112234000.1">
    <property type="nucleotide sequence ID" value="NZ_QLZQ01000012.1"/>
</dbReference>
<dbReference type="PANTHER" id="PTHR31829">
    <property type="entry name" value="PYRIDOXAL 5'-PHOSPHATE SYNTHASE SUBUNIT SNZ1-RELATED"/>
    <property type="match status" value="1"/>
</dbReference>
<dbReference type="GO" id="GO:0042823">
    <property type="term" value="P:pyridoxal phosphate biosynthetic process"/>
    <property type="evidence" value="ECO:0007669"/>
    <property type="project" value="UniProtKB-UniRule"/>
</dbReference>
<dbReference type="Pfam" id="PF01680">
    <property type="entry name" value="SOR_SNZ"/>
    <property type="match status" value="1"/>
</dbReference>
<evidence type="ECO:0000256" key="7">
    <source>
        <dbReference type="ARBA" id="ARBA00061750"/>
    </source>
</evidence>
<dbReference type="GO" id="GO:0006520">
    <property type="term" value="P:amino acid metabolic process"/>
    <property type="evidence" value="ECO:0007669"/>
    <property type="project" value="TreeGrafter"/>
</dbReference>
<comment type="subunit">
    <text evidence="7">Homohexamer and homododecamer. In the presence of PdxT, forms a dodecamer of heterodimers.</text>
</comment>
<reference evidence="11 12" key="1">
    <citation type="submission" date="2018-06" db="EMBL/GenBank/DDBJ databases">
        <title>The draft genome sequences of strains SCU63 and S1.</title>
        <authorList>
            <person name="Gan L."/>
        </authorList>
    </citation>
    <scope>NUCLEOTIDE SEQUENCE [LARGE SCALE GENOMIC DNA]</scope>
    <source>
        <strain evidence="11 12">S1</strain>
    </source>
</reference>
<evidence type="ECO:0000313" key="11">
    <source>
        <dbReference type="EMBL" id="RAZ65618.1"/>
    </source>
</evidence>
<dbReference type="Proteomes" id="UP000251869">
    <property type="component" value="Unassembled WGS sequence"/>
</dbReference>
<dbReference type="InterPro" id="IPR001852">
    <property type="entry name" value="PdxS/SNZ"/>
</dbReference>
<evidence type="ECO:0000256" key="9">
    <source>
        <dbReference type="PROSITE-ProRule" id="PRU00481"/>
    </source>
</evidence>
<feature type="domain" description="PdxS/SNZ N-terminal" evidence="10">
    <location>
        <begin position="7"/>
        <end position="212"/>
    </location>
</feature>
<evidence type="ECO:0000259" key="10">
    <source>
        <dbReference type="Pfam" id="PF01680"/>
    </source>
</evidence>
<dbReference type="Gene3D" id="3.20.20.70">
    <property type="entry name" value="Aldolase class I"/>
    <property type="match status" value="1"/>
</dbReference>
<feature type="active site" description="Schiff-base intermediate with D-ribose 5-phosphate" evidence="8">
    <location>
        <position position="81"/>
    </location>
</feature>